<dbReference type="EMBL" id="WNZX01000005">
    <property type="protein sequence ID" value="MUG70772.1"/>
    <property type="molecule type" value="Genomic_DNA"/>
</dbReference>
<accession>A0A7X2Z9K6</accession>
<dbReference type="RefSeq" id="WP_141335246.1">
    <property type="nucleotide sequence ID" value="NZ_JBDLZV010000001.1"/>
</dbReference>
<dbReference type="AlphaFoldDB" id="A0A7X2Z9K6"/>
<comment type="caution">
    <text evidence="1">The sequence shown here is derived from an EMBL/GenBank/DDBJ whole genome shotgun (WGS) entry which is preliminary data.</text>
</comment>
<protein>
    <submittedName>
        <fullName evidence="1">Uncharacterized protein</fullName>
    </submittedName>
</protein>
<dbReference type="Proteomes" id="UP000450917">
    <property type="component" value="Unassembled WGS sequence"/>
</dbReference>
<reference evidence="1 2" key="1">
    <citation type="submission" date="2019-11" db="EMBL/GenBank/DDBJ databases">
        <title>Draft genome sequences of five Paenibacillus species of dairy origin.</title>
        <authorList>
            <person name="Olajide A.M."/>
            <person name="Chen S."/>
            <person name="Lapointe G."/>
        </authorList>
    </citation>
    <scope>NUCLEOTIDE SEQUENCE [LARGE SCALE GENOMIC DNA]</scope>
    <source>
        <strain evidence="1 2">2CS3</strain>
    </source>
</reference>
<name>A0A7X2Z9K6_9BACL</name>
<evidence type="ECO:0000313" key="1">
    <source>
        <dbReference type="EMBL" id="MUG70772.1"/>
    </source>
</evidence>
<sequence length="68" mass="7868">MKKADSGISDDFIIQLEKEIICLEKELNDVPDNAYLKGKMDGLRRALLIYRMLLRSKYNSHPVSIEID</sequence>
<gene>
    <name evidence="1" type="ORF">GNP93_08770</name>
</gene>
<organism evidence="1 2">
    <name type="scientific">Paenibacillus validus</name>
    <dbReference type="NCBI Taxonomy" id="44253"/>
    <lineage>
        <taxon>Bacteria</taxon>
        <taxon>Bacillati</taxon>
        <taxon>Bacillota</taxon>
        <taxon>Bacilli</taxon>
        <taxon>Bacillales</taxon>
        <taxon>Paenibacillaceae</taxon>
        <taxon>Paenibacillus</taxon>
    </lineage>
</organism>
<keyword evidence="2" id="KW-1185">Reference proteome</keyword>
<proteinExistence type="predicted"/>
<evidence type="ECO:0000313" key="2">
    <source>
        <dbReference type="Proteomes" id="UP000450917"/>
    </source>
</evidence>